<keyword evidence="1" id="KW-0472">Membrane</keyword>
<dbReference type="RefSeq" id="WP_308956512.1">
    <property type="nucleotide sequence ID" value="NZ_JAVICY010000017.1"/>
</dbReference>
<organism evidence="2 3">
    <name type="scientific">Acinetobacter gerneri</name>
    <dbReference type="NCBI Taxonomy" id="202952"/>
    <lineage>
        <taxon>Bacteria</taxon>
        <taxon>Pseudomonadati</taxon>
        <taxon>Pseudomonadota</taxon>
        <taxon>Gammaproteobacteria</taxon>
        <taxon>Moraxellales</taxon>
        <taxon>Moraxellaceae</taxon>
        <taxon>Acinetobacter</taxon>
    </lineage>
</organism>
<evidence type="ECO:0000313" key="3">
    <source>
        <dbReference type="Proteomes" id="UP001243195"/>
    </source>
</evidence>
<evidence type="ECO:0000256" key="1">
    <source>
        <dbReference type="SAM" id="Phobius"/>
    </source>
</evidence>
<feature type="transmembrane region" description="Helical" evidence="1">
    <location>
        <begin position="44"/>
        <end position="61"/>
    </location>
</feature>
<sequence length="175" mass="20319">MNYQTAKTKVIIYYSVGILLIILGFLFFLTGSLLTLYYSLENNIGVFKVTYLLKQMIYFLYEKTSFIKMIWNHAPILDPNHLSSKGSVTFIVWYVSIFFGWTFVRSANKLSSRLRVIDQDLEDQSIRASMRMSATNDSKRNIPIPNQSIWKEIHTLYIAPIVVGIVLWLISKLFS</sequence>
<comment type="caution">
    <text evidence="2">The sequence shown here is derived from an EMBL/GenBank/DDBJ whole genome shotgun (WGS) entry which is preliminary data.</text>
</comment>
<dbReference type="AlphaFoldDB" id="A0AAW8JL86"/>
<dbReference type="InterPro" id="IPR025229">
    <property type="entry name" value="YniB-like"/>
</dbReference>
<keyword evidence="1" id="KW-0812">Transmembrane</keyword>
<reference evidence="2" key="1">
    <citation type="submission" date="2023-08" db="EMBL/GenBank/DDBJ databases">
        <title>Emergence of clinically-relevant ST2 carbapenem-resistant Acinetobacter baumannii strains in hospital sewages in Zhejiang, East of China.</title>
        <authorList>
            <person name="Kaichao C."/>
            <person name="Zhang R."/>
        </authorList>
    </citation>
    <scope>NUCLEOTIDE SEQUENCE</scope>
    <source>
        <strain evidence="2">M-SY-60</strain>
    </source>
</reference>
<evidence type="ECO:0000313" key="2">
    <source>
        <dbReference type="EMBL" id="MDQ9072013.1"/>
    </source>
</evidence>
<feature type="transmembrane region" description="Helical" evidence="1">
    <location>
        <begin position="82"/>
        <end position="104"/>
    </location>
</feature>
<feature type="transmembrane region" description="Helical" evidence="1">
    <location>
        <begin position="12"/>
        <end position="38"/>
    </location>
</feature>
<gene>
    <name evidence="2" type="ORF">RFH51_11145</name>
</gene>
<accession>A0AAW8JL86</accession>
<dbReference type="Pfam" id="PF14002">
    <property type="entry name" value="YniB"/>
    <property type="match status" value="1"/>
</dbReference>
<keyword evidence="1" id="KW-1133">Transmembrane helix</keyword>
<feature type="transmembrane region" description="Helical" evidence="1">
    <location>
        <begin position="155"/>
        <end position="174"/>
    </location>
</feature>
<dbReference type="Proteomes" id="UP001243195">
    <property type="component" value="Unassembled WGS sequence"/>
</dbReference>
<dbReference type="EMBL" id="JAVIDA010000014">
    <property type="protein sequence ID" value="MDQ9072013.1"/>
    <property type="molecule type" value="Genomic_DNA"/>
</dbReference>
<name>A0AAW8JL86_9GAMM</name>
<proteinExistence type="predicted"/>
<protein>
    <submittedName>
        <fullName evidence="2">YniB family protein</fullName>
    </submittedName>
</protein>